<evidence type="ECO:0000256" key="3">
    <source>
        <dbReference type="ARBA" id="ARBA00023136"/>
    </source>
</evidence>
<protein>
    <submittedName>
        <fullName evidence="6">Penicillin-binding protein</fullName>
    </submittedName>
</protein>
<dbReference type="KEGG" id="bre:BRE_139"/>
<dbReference type="InterPro" id="IPR036138">
    <property type="entry name" value="PBP_dimer_sf"/>
</dbReference>
<dbReference type="HOGENOM" id="CLU_009289_6_0_12"/>
<dbReference type="InterPro" id="IPR005543">
    <property type="entry name" value="PASTA_dom"/>
</dbReference>
<keyword evidence="3 4" id="KW-0472">Membrane</keyword>
<feature type="transmembrane region" description="Helical" evidence="4">
    <location>
        <begin position="12"/>
        <end position="35"/>
    </location>
</feature>
<dbReference type="Pfam" id="PF03793">
    <property type="entry name" value="PASTA"/>
    <property type="match status" value="1"/>
</dbReference>
<gene>
    <name evidence="6" type="primary">pbp-1</name>
    <name evidence="6" type="ordered locus">BRE_139</name>
</gene>
<proteinExistence type="predicted"/>
<organism evidence="6 7">
    <name type="scientific">Borrelia recurrentis (strain A1)</name>
    <dbReference type="NCBI Taxonomy" id="412418"/>
    <lineage>
        <taxon>Bacteria</taxon>
        <taxon>Pseudomonadati</taxon>
        <taxon>Spirochaetota</taxon>
        <taxon>Spirochaetia</taxon>
        <taxon>Spirochaetales</taxon>
        <taxon>Borreliaceae</taxon>
        <taxon>Borrelia</taxon>
    </lineage>
</organism>
<dbReference type="Pfam" id="PF00905">
    <property type="entry name" value="Transpeptidase"/>
    <property type="match status" value="1"/>
</dbReference>
<dbReference type="SUPFAM" id="SSF56519">
    <property type="entry name" value="Penicillin binding protein dimerisation domain"/>
    <property type="match status" value="1"/>
</dbReference>
<dbReference type="InterPro" id="IPR005311">
    <property type="entry name" value="PBP_dimer"/>
</dbReference>
<evidence type="ECO:0000256" key="2">
    <source>
        <dbReference type="ARBA" id="ARBA00022645"/>
    </source>
</evidence>
<dbReference type="GO" id="GO:0071555">
    <property type="term" value="P:cell wall organization"/>
    <property type="evidence" value="ECO:0007669"/>
    <property type="project" value="TreeGrafter"/>
</dbReference>
<sequence length="626" mass="71812">MMNKNFASSLRLNIILIIFLIITLLTIYQYFILMFSKNMQHFPQKINHISRRGNIYDRNGKIIAFSSKSYSVGTDPRKIKNIVNTSETLGAILKIDPQTIKQKLLSKKGFQYIKRQITKEESELIKRIQSEGRLKDIILYPDYKRIYPFKELTSNITGFVGIDNIGLTGIEFSLNSILNEDFTKQQYINDKLSTNNIYLTIDIDLQNNINQIAKKYFQENKPENMITIVMDAKNGEILSMLQFPQYDANYYSQYSKEIWNNFSTSLTYEPGSINKIFTVAILLDSGLLKPNEKFLDNGIYQKKFKSGETIIIKTLNPPYDYIDLSGILLYSSNVGIAHLTDKINNEYFYNKLIDFGFGERVGFPFPGETKGILNHHSKWSGRSKATIGFGQEIGVSAIQILQAASVLSNKGIMLKPKIIKKIINEMQDTIQEFPKEEIKKVISEHTAQKVLKLMREVVNKGGIPKLKTKNLSISAKSGTSQVIDQNTGKYSNEDYTSSILVIYPTEDPKYIIYVVYRYPKKIIYGTRIAAPMAKEIINLIEQKNNKEEYNKIKISSKISIPKPIIKHNIKETLPNLKGLSKRDLMKILKDYINIKINIKGNGFVYKQSHSPNTKLKDIKELEIILQ</sequence>
<dbReference type="EMBL" id="CP000993">
    <property type="protein sequence ID" value="ACH94395.1"/>
    <property type="molecule type" value="Genomic_DNA"/>
</dbReference>
<dbReference type="AlphaFoldDB" id="B5RQW1"/>
<dbReference type="SUPFAM" id="SSF56601">
    <property type="entry name" value="beta-lactamase/transpeptidase-like"/>
    <property type="match status" value="1"/>
</dbReference>
<evidence type="ECO:0000313" key="6">
    <source>
        <dbReference type="EMBL" id="ACH94395.1"/>
    </source>
</evidence>
<dbReference type="SUPFAM" id="SSF54184">
    <property type="entry name" value="Penicillin-binding protein 2x (pbp-2x), c-terminal domain"/>
    <property type="match status" value="1"/>
</dbReference>
<evidence type="ECO:0000256" key="1">
    <source>
        <dbReference type="ARBA" id="ARBA00004370"/>
    </source>
</evidence>
<dbReference type="InterPro" id="IPR050515">
    <property type="entry name" value="Beta-lactam/transpept"/>
</dbReference>
<evidence type="ECO:0000313" key="7">
    <source>
        <dbReference type="Proteomes" id="UP000000612"/>
    </source>
</evidence>
<dbReference type="InterPro" id="IPR001460">
    <property type="entry name" value="PCN-bd_Tpept"/>
</dbReference>
<dbReference type="InterPro" id="IPR012338">
    <property type="entry name" value="Beta-lactam/transpept-like"/>
</dbReference>
<evidence type="ECO:0000259" key="5">
    <source>
        <dbReference type="PROSITE" id="PS51178"/>
    </source>
</evidence>
<dbReference type="PANTHER" id="PTHR30627:SF1">
    <property type="entry name" value="PEPTIDOGLYCAN D,D-TRANSPEPTIDASE FTSI"/>
    <property type="match status" value="1"/>
</dbReference>
<keyword evidence="4" id="KW-1133">Transmembrane helix</keyword>
<feature type="domain" description="PASTA" evidence="5">
    <location>
        <begin position="570"/>
        <end position="626"/>
    </location>
</feature>
<dbReference type="SMART" id="SM00740">
    <property type="entry name" value="PASTA"/>
    <property type="match status" value="1"/>
</dbReference>
<dbReference type="Pfam" id="PF03717">
    <property type="entry name" value="PBP_dimer"/>
    <property type="match status" value="1"/>
</dbReference>
<keyword evidence="7" id="KW-1185">Reference proteome</keyword>
<dbReference type="Gene3D" id="3.40.710.10">
    <property type="entry name" value="DD-peptidase/beta-lactamase superfamily"/>
    <property type="match status" value="1"/>
</dbReference>
<dbReference type="PANTHER" id="PTHR30627">
    <property type="entry name" value="PEPTIDOGLYCAN D,D-TRANSPEPTIDASE"/>
    <property type="match status" value="1"/>
</dbReference>
<reference evidence="6 7" key="1">
    <citation type="journal article" date="2008" name="PLoS Genet.">
        <title>The genome of Borrelia recurrentis, the agent of deadly louse-borne relapsing fever, is a degraded subset of tick-borne Borrelia duttonii.</title>
        <authorList>
            <person name="Lescot M."/>
            <person name="Audic S."/>
            <person name="Robert C."/>
            <person name="Nguyen T.T."/>
            <person name="Blanc G."/>
            <person name="Cutler S.J."/>
            <person name="Wincker P."/>
            <person name="Couloux A."/>
            <person name="Claverie J.-M."/>
            <person name="Raoult D."/>
            <person name="Drancourt M."/>
        </authorList>
    </citation>
    <scope>NUCLEOTIDE SEQUENCE [LARGE SCALE GENOMIC DNA]</scope>
    <source>
        <strain evidence="6 7">A1</strain>
    </source>
</reference>
<keyword evidence="2" id="KW-0121">Carboxypeptidase</keyword>
<dbReference type="PROSITE" id="PS51178">
    <property type="entry name" value="PASTA"/>
    <property type="match status" value="1"/>
</dbReference>
<dbReference type="GO" id="GO:0005886">
    <property type="term" value="C:plasma membrane"/>
    <property type="evidence" value="ECO:0007669"/>
    <property type="project" value="TreeGrafter"/>
</dbReference>
<keyword evidence="4" id="KW-0812">Transmembrane</keyword>
<comment type="subcellular location">
    <subcellularLocation>
        <location evidence="1">Membrane</location>
    </subcellularLocation>
</comment>
<dbReference type="GO" id="GO:0008658">
    <property type="term" value="F:penicillin binding"/>
    <property type="evidence" value="ECO:0007669"/>
    <property type="project" value="InterPro"/>
</dbReference>
<name>B5RQW1_BORRA</name>
<dbReference type="Gene3D" id="3.90.1310.10">
    <property type="entry name" value="Penicillin-binding protein 2a (Domain 2)"/>
    <property type="match status" value="1"/>
</dbReference>
<dbReference type="Gene3D" id="3.30.450.330">
    <property type="match status" value="1"/>
</dbReference>
<dbReference type="CDD" id="cd06575">
    <property type="entry name" value="PASTA_Pbp2x-like_2"/>
    <property type="match status" value="1"/>
</dbReference>
<dbReference type="Proteomes" id="UP000000612">
    <property type="component" value="Chromosome"/>
</dbReference>
<accession>B5RQW1</accession>
<evidence type="ECO:0000256" key="4">
    <source>
        <dbReference type="SAM" id="Phobius"/>
    </source>
</evidence>
<dbReference type="GO" id="GO:0004180">
    <property type="term" value="F:carboxypeptidase activity"/>
    <property type="evidence" value="ECO:0007669"/>
    <property type="project" value="UniProtKB-KW"/>
</dbReference>
<keyword evidence="2" id="KW-0645">Protease</keyword>
<keyword evidence="2" id="KW-0378">Hydrolase</keyword>